<reference evidence="1 2" key="1">
    <citation type="submission" date="2014-10" db="EMBL/GenBank/DDBJ databases">
        <title>Draft genome of the hookworm Ancylostoma caninum.</title>
        <authorList>
            <person name="Mitreva M."/>
        </authorList>
    </citation>
    <scope>NUCLEOTIDE SEQUENCE [LARGE SCALE GENOMIC DNA]</scope>
    <source>
        <strain evidence="1 2">Baltimore</strain>
    </source>
</reference>
<dbReference type="EMBL" id="JOJR01000224">
    <property type="protein sequence ID" value="RCN41740.1"/>
    <property type="molecule type" value="Genomic_DNA"/>
</dbReference>
<dbReference type="Proteomes" id="UP000252519">
    <property type="component" value="Unassembled WGS sequence"/>
</dbReference>
<accession>A0A368GFB5</accession>
<evidence type="ECO:0000313" key="1">
    <source>
        <dbReference type="EMBL" id="RCN41740.1"/>
    </source>
</evidence>
<proteinExistence type="predicted"/>
<name>A0A368GFB5_ANCCA</name>
<protein>
    <submittedName>
        <fullName evidence="1">Uncharacterized protein</fullName>
    </submittedName>
</protein>
<gene>
    <name evidence="1" type="ORF">ANCCAN_12345</name>
</gene>
<organism evidence="1 2">
    <name type="scientific">Ancylostoma caninum</name>
    <name type="common">Dog hookworm</name>
    <dbReference type="NCBI Taxonomy" id="29170"/>
    <lineage>
        <taxon>Eukaryota</taxon>
        <taxon>Metazoa</taxon>
        <taxon>Ecdysozoa</taxon>
        <taxon>Nematoda</taxon>
        <taxon>Chromadorea</taxon>
        <taxon>Rhabditida</taxon>
        <taxon>Rhabditina</taxon>
        <taxon>Rhabditomorpha</taxon>
        <taxon>Strongyloidea</taxon>
        <taxon>Ancylostomatidae</taxon>
        <taxon>Ancylostomatinae</taxon>
        <taxon>Ancylostoma</taxon>
    </lineage>
</organism>
<comment type="caution">
    <text evidence="1">The sequence shown here is derived from an EMBL/GenBank/DDBJ whole genome shotgun (WGS) entry which is preliminary data.</text>
</comment>
<evidence type="ECO:0000313" key="2">
    <source>
        <dbReference type="Proteomes" id="UP000252519"/>
    </source>
</evidence>
<keyword evidence="2" id="KW-1185">Reference proteome</keyword>
<dbReference type="AlphaFoldDB" id="A0A368GFB5"/>
<sequence length="121" mass="14010">MNYLVPIPKFVISAGKKLLEVGKDLLPDLLPTSSRSFKGFEDIDANIQTERTGVDKKAQTEIFSGYQRALDEFAKYEKSLVDKRFEMMMQQRGEVVKPVIYPTHQQFTTKRPRTGLFFLKF</sequence>